<feature type="region of interest" description="Disordered" evidence="1">
    <location>
        <begin position="191"/>
        <end position="218"/>
    </location>
</feature>
<reference evidence="2 3" key="1">
    <citation type="submission" date="2018-10" db="EMBL/GenBank/DDBJ databases">
        <title>Natronolimnobius sp. XQ-INN 246 isolated from Inner Mongolia Autonomous Region of China.</title>
        <authorList>
            <person name="Xue Q."/>
        </authorList>
    </citation>
    <scope>NUCLEOTIDE SEQUENCE [LARGE SCALE GENOMIC DNA]</scope>
    <source>
        <strain evidence="2 3">XQ-INN 246</strain>
    </source>
</reference>
<gene>
    <name evidence="2" type="ORF">D8Y22_11025</name>
</gene>
<comment type="caution">
    <text evidence="2">The sequence shown here is derived from an EMBL/GenBank/DDBJ whole genome shotgun (WGS) entry which is preliminary data.</text>
</comment>
<dbReference type="InterPro" id="IPR046783">
    <property type="entry name" value="HTH_63"/>
</dbReference>
<feature type="compositionally biased region" description="Basic and acidic residues" evidence="1">
    <location>
        <begin position="192"/>
        <end position="206"/>
    </location>
</feature>
<sequence>MSDVSSETTVVCHVRAPLLLEPIDRQVETLQACESEGTIDELLLRSWPKEVARSESSAHQEVLELYDRFSAWARERGVSIAPPFTERSSTSQITGETTELLVTPLLCLEVYAGDDLVGVYPHSAGEETYTANEVIAALRTGTVPTPLGKATEDVASVADDCPACGGELVDGQGLFACSDCGWIATMTPSGELADRSEASADDRSGTDTDLEAAVDNID</sequence>
<keyword evidence="3" id="KW-1185">Reference proteome</keyword>
<evidence type="ECO:0000313" key="2">
    <source>
        <dbReference type="EMBL" id="THE64782.1"/>
    </source>
</evidence>
<dbReference type="Pfam" id="PF20575">
    <property type="entry name" value="HTH_63"/>
    <property type="match status" value="1"/>
</dbReference>
<proteinExistence type="predicted"/>
<feature type="compositionally biased region" description="Acidic residues" evidence="1">
    <location>
        <begin position="208"/>
        <end position="218"/>
    </location>
</feature>
<dbReference type="AlphaFoldDB" id="A0A4S3TKV0"/>
<dbReference type="EMBL" id="RBZW01000025">
    <property type="protein sequence ID" value="THE64782.1"/>
    <property type="molecule type" value="Genomic_DNA"/>
</dbReference>
<organism evidence="2 3">
    <name type="scientific">Salinadaptatus halalkaliphilus</name>
    <dbReference type="NCBI Taxonomy" id="2419781"/>
    <lineage>
        <taxon>Archaea</taxon>
        <taxon>Methanobacteriati</taxon>
        <taxon>Methanobacteriota</taxon>
        <taxon>Stenosarchaea group</taxon>
        <taxon>Halobacteria</taxon>
        <taxon>Halobacteriales</taxon>
        <taxon>Natrialbaceae</taxon>
        <taxon>Salinadaptatus</taxon>
    </lineage>
</organism>
<accession>A0A4S3TKV0</accession>
<evidence type="ECO:0000256" key="1">
    <source>
        <dbReference type="SAM" id="MobiDB-lite"/>
    </source>
</evidence>
<dbReference type="RefSeq" id="WP_141464752.1">
    <property type="nucleotide sequence ID" value="NZ_RBZW01000025.1"/>
</dbReference>
<dbReference type="Proteomes" id="UP000318864">
    <property type="component" value="Unassembled WGS sequence"/>
</dbReference>
<protein>
    <submittedName>
        <fullName evidence="2">Uncharacterized protein</fullName>
    </submittedName>
</protein>
<evidence type="ECO:0000313" key="3">
    <source>
        <dbReference type="Proteomes" id="UP000318864"/>
    </source>
</evidence>
<dbReference type="OrthoDB" id="241883at2157"/>
<name>A0A4S3TKV0_9EURY</name>